<dbReference type="Pfam" id="PF02687">
    <property type="entry name" value="FtsX"/>
    <property type="match status" value="1"/>
</dbReference>
<dbReference type="PANTHER" id="PTHR30572:SF4">
    <property type="entry name" value="ABC TRANSPORTER PERMEASE YTRF"/>
    <property type="match status" value="1"/>
</dbReference>
<feature type="transmembrane region" description="Helical" evidence="7">
    <location>
        <begin position="20"/>
        <end position="39"/>
    </location>
</feature>
<feature type="domain" description="ABC3 transporter permease C-terminal" evidence="8">
    <location>
        <begin position="266"/>
        <end position="377"/>
    </location>
</feature>
<dbReference type="PANTHER" id="PTHR30572">
    <property type="entry name" value="MEMBRANE COMPONENT OF TRANSPORTER-RELATED"/>
    <property type="match status" value="1"/>
</dbReference>
<keyword evidence="3 7" id="KW-0812">Transmembrane</keyword>
<dbReference type="InterPro" id="IPR050250">
    <property type="entry name" value="Macrolide_Exporter_MacB"/>
</dbReference>
<dbReference type="InterPro" id="IPR003838">
    <property type="entry name" value="ABC3_permease_C"/>
</dbReference>
<dbReference type="InterPro" id="IPR025857">
    <property type="entry name" value="MacB_PCD"/>
</dbReference>
<evidence type="ECO:0000256" key="1">
    <source>
        <dbReference type="ARBA" id="ARBA00004651"/>
    </source>
</evidence>
<dbReference type="AlphaFoldDB" id="A0A166C813"/>
<dbReference type="Proteomes" id="UP000077066">
    <property type="component" value="Unassembled WGS sequence"/>
</dbReference>
<evidence type="ECO:0000259" key="8">
    <source>
        <dbReference type="Pfam" id="PF02687"/>
    </source>
</evidence>
<evidence type="ECO:0000313" key="10">
    <source>
        <dbReference type="EMBL" id="KZX12067.1"/>
    </source>
</evidence>
<feature type="transmembrane region" description="Helical" evidence="7">
    <location>
        <begin position="350"/>
        <end position="373"/>
    </location>
</feature>
<dbReference type="GO" id="GO:0005524">
    <property type="term" value="F:ATP binding"/>
    <property type="evidence" value="ECO:0007669"/>
    <property type="project" value="UniProtKB-KW"/>
</dbReference>
<protein>
    <submittedName>
        <fullName evidence="10">Macrolide transporter ATP-binding /permease protein</fullName>
    </submittedName>
</protein>
<dbReference type="OrthoDB" id="79643at2157"/>
<evidence type="ECO:0000256" key="6">
    <source>
        <dbReference type="ARBA" id="ARBA00038076"/>
    </source>
</evidence>
<feature type="domain" description="MacB-like periplasmic core" evidence="9">
    <location>
        <begin position="19"/>
        <end position="236"/>
    </location>
</feature>
<evidence type="ECO:0000256" key="7">
    <source>
        <dbReference type="SAM" id="Phobius"/>
    </source>
</evidence>
<keyword evidence="11" id="KW-1185">Reference proteome</keyword>
<evidence type="ECO:0000256" key="3">
    <source>
        <dbReference type="ARBA" id="ARBA00022692"/>
    </source>
</evidence>
<keyword evidence="10" id="KW-0547">Nucleotide-binding</keyword>
<keyword evidence="4 7" id="KW-1133">Transmembrane helix</keyword>
<dbReference type="PATRIC" id="fig|55758.3.peg.1429"/>
<evidence type="ECO:0000256" key="4">
    <source>
        <dbReference type="ARBA" id="ARBA00022989"/>
    </source>
</evidence>
<dbReference type="RefSeq" id="WP_066972760.1">
    <property type="nucleotide sequence ID" value="NZ_LWMT01000236.1"/>
</dbReference>
<comment type="caution">
    <text evidence="10">The sequence shown here is derived from an EMBL/GenBank/DDBJ whole genome shotgun (WGS) entry which is preliminary data.</text>
</comment>
<feature type="transmembrane region" description="Helical" evidence="7">
    <location>
        <begin position="307"/>
        <end position="338"/>
    </location>
</feature>
<keyword evidence="5 7" id="KW-0472">Membrane</keyword>
<feature type="transmembrane region" description="Helical" evidence="7">
    <location>
        <begin position="263"/>
        <end position="287"/>
    </location>
</feature>
<evidence type="ECO:0000259" key="9">
    <source>
        <dbReference type="Pfam" id="PF12704"/>
    </source>
</evidence>
<comment type="similarity">
    <text evidence="6">Belongs to the ABC-4 integral membrane protein family.</text>
</comment>
<dbReference type="Pfam" id="PF12704">
    <property type="entry name" value="MacB_PCD"/>
    <property type="match status" value="1"/>
</dbReference>
<proteinExistence type="inferred from homology"/>
<dbReference type="STRING" id="55758.MBFIL_12500"/>
<reference evidence="10 11" key="1">
    <citation type="submission" date="2016-04" db="EMBL/GenBank/DDBJ databases">
        <title>Genome sequence of Methanobrevibacter filiformis DSM 11501.</title>
        <authorList>
            <person name="Poehlein A."/>
            <person name="Seedorf H."/>
            <person name="Daniel R."/>
        </authorList>
    </citation>
    <scope>NUCLEOTIDE SEQUENCE [LARGE SCALE GENOMIC DNA]</scope>
    <source>
        <strain evidence="10 11">DSM 11501</strain>
    </source>
</reference>
<evidence type="ECO:0000256" key="2">
    <source>
        <dbReference type="ARBA" id="ARBA00022475"/>
    </source>
</evidence>
<dbReference type="EMBL" id="LWMT01000236">
    <property type="protein sequence ID" value="KZX12067.1"/>
    <property type="molecule type" value="Genomic_DNA"/>
</dbReference>
<evidence type="ECO:0000256" key="5">
    <source>
        <dbReference type="ARBA" id="ARBA00023136"/>
    </source>
</evidence>
<comment type="subcellular location">
    <subcellularLocation>
        <location evidence="1">Cell membrane</location>
        <topology evidence="1">Multi-pass membrane protein</topology>
    </subcellularLocation>
</comment>
<keyword evidence="10" id="KW-0067">ATP-binding</keyword>
<evidence type="ECO:0000313" key="11">
    <source>
        <dbReference type="Proteomes" id="UP000077066"/>
    </source>
</evidence>
<sequence length="386" mass="43243">MSFIKLILKNLFKKRKKAMLTILILIMIVLLISILSVFMSTFEEINNKSITGTGDFLVLENRSVNELYIGAEGVIGSGNNTDNFDPLNQTFINEFLNNLSHISGVKKIILKFNEIEEKEGFTTYYFNSSDLHLLKINYIEGHQFSNSSEIIISKDLSNQLNKTTGDSLKVSNKTYTISGIYNGNLSFDYGCIASIDNVNLIKDSKQIEFELPYSISFIGFLDDGANKTKVKNEINNLDKHMKAVFSVKDVGVYQSFYNFMSEIVLVINIVSIAVGCIIVTHTILSSVNERAREISILKSDDLSNKRIILMIISESLVLCFIAGILGIIVSIVLINIIFHYILIAIPVYDWSLIIEILIIVMIISLVGSILPAIRAVRNLAKSPTDR</sequence>
<organism evidence="10 11">
    <name type="scientific">Methanobrevibacter filiformis</name>
    <dbReference type="NCBI Taxonomy" id="55758"/>
    <lineage>
        <taxon>Archaea</taxon>
        <taxon>Methanobacteriati</taxon>
        <taxon>Methanobacteriota</taxon>
        <taxon>Methanomada group</taxon>
        <taxon>Methanobacteria</taxon>
        <taxon>Methanobacteriales</taxon>
        <taxon>Methanobacteriaceae</taxon>
        <taxon>Methanobrevibacter</taxon>
    </lineage>
</organism>
<accession>A0A166C813</accession>
<keyword evidence="2" id="KW-1003">Cell membrane</keyword>
<gene>
    <name evidence="10" type="ORF">MBFIL_12500</name>
</gene>
<dbReference type="GO" id="GO:0022857">
    <property type="term" value="F:transmembrane transporter activity"/>
    <property type="evidence" value="ECO:0007669"/>
    <property type="project" value="TreeGrafter"/>
</dbReference>
<dbReference type="GO" id="GO:0005886">
    <property type="term" value="C:plasma membrane"/>
    <property type="evidence" value="ECO:0007669"/>
    <property type="project" value="UniProtKB-SubCell"/>
</dbReference>
<name>A0A166C813_9EURY</name>